<dbReference type="Gene3D" id="3.90.1720.10">
    <property type="entry name" value="endopeptidase domain like (from Nostoc punctiforme)"/>
    <property type="match status" value="1"/>
</dbReference>
<dbReference type="EMBL" id="CP002691">
    <property type="protein sequence ID" value="AEE51148.1"/>
    <property type="molecule type" value="Genomic_DNA"/>
</dbReference>
<dbReference type="Proteomes" id="UP000008461">
    <property type="component" value="Chromosome"/>
</dbReference>
<keyword evidence="3" id="KW-0378">Hydrolase</keyword>
<dbReference type="STRING" id="760192.Halhy_3289"/>
<dbReference type="SUPFAM" id="SSF54001">
    <property type="entry name" value="Cysteine proteinases"/>
    <property type="match status" value="1"/>
</dbReference>
<proteinExistence type="inferred from homology"/>
<dbReference type="InterPro" id="IPR038765">
    <property type="entry name" value="Papain-like_cys_pep_sf"/>
</dbReference>
<dbReference type="RefSeq" id="WP_013765689.1">
    <property type="nucleotide sequence ID" value="NC_015510.1"/>
</dbReference>
<evidence type="ECO:0000256" key="2">
    <source>
        <dbReference type="ARBA" id="ARBA00022670"/>
    </source>
</evidence>
<feature type="region of interest" description="Disordered" evidence="5">
    <location>
        <begin position="40"/>
        <end position="62"/>
    </location>
</feature>
<sequence length="197" mass="22188">MPTQRPTKFRIVMFKTKRLLFLLLLVWLAVRCEIFRDLTTDRPKDPTAEPNNNYGPVPPTTSSKEMLLRKDIVTFAQTQVGENYHYAGKTPDTGFDCSGFTSYVMSKYGIKISSSSRDQALQGKSIDVTKVKPGDLIFYRRSASEPIFHVSLVVSNDGKDVKVVHSTTSRGVIVDNITASKYWRPYIDSAKDVVAKK</sequence>
<organism evidence="7 8">
    <name type="scientific">Haliscomenobacter hydrossis (strain ATCC 27775 / DSM 1100 / LMG 10767 / O)</name>
    <dbReference type="NCBI Taxonomy" id="760192"/>
    <lineage>
        <taxon>Bacteria</taxon>
        <taxon>Pseudomonadati</taxon>
        <taxon>Bacteroidota</taxon>
        <taxon>Saprospiria</taxon>
        <taxon>Saprospirales</taxon>
        <taxon>Haliscomenobacteraceae</taxon>
        <taxon>Haliscomenobacter</taxon>
    </lineage>
</organism>
<gene>
    <name evidence="7" type="ordered locus">Halhy_3289</name>
</gene>
<feature type="domain" description="NlpC/P60" evidence="6">
    <location>
        <begin position="66"/>
        <end position="194"/>
    </location>
</feature>
<dbReference type="HOGENOM" id="CLU_016043_8_0_10"/>
<evidence type="ECO:0000256" key="5">
    <source>
        <dbReference type="SAM" id="MobiDB-lite"/>
    </source>
</evidence>
<dbReference type="KEGG" id="hhy:Halhy_3289"/>
<comment type="similarity">
    <text evidence="1">Belongs to the peptidase C40 family.</text>
</comment>
<feature type="compositionally biased region" description="Polar residues" evidence="5">
    <location>
        <begin position="49"/>
        <end position="62"/>
    </location>
</feature>
<protein>
    <submittedName>
        <fullName evidence="7">NLP/P60 protein</fullName>
    </submittedName>
</protein>
<keyword evidence="2" id="KW-0645">Protease</keyword>
<name>F4KT91_HALH1</name>
<reference key="2">
    <citation type="submission" date="2011-04" db="EMBL/GenBank/DDBJ databases">
        <title>Complete sequence of chromosome of Haliscomenobacter hydrossis DSM 1100.</title>
        <authorList>
            <consortium name="US DOE Joint Genome Institute (JGI-PGF)"/>
            <person name="Lucas S."/>
            <person name="Han J."/>
            <person name="Lapidus A."/>
            <person name="Bruce D."/>
            <person name="Goodwin L."/>
            <person name="Pitluck S."/>
            <person name="Peters L."/>
            <person name="Kyrpides N."/>
            <person name="Mavromatis K."/>
            <person name="Ivanova N."/>
            <person name="Ovchinnikova G."/>
            <person name="Pagani I."/>
            <person name="Daligault H."/>
            <person name="Detter J.C."/>
            <person name="Han C."/>
            <person name="Land M."/>
            <person name="Hauser L."/>
            <person name="Markowitz V."/>
            <person name="Cheng J.-F."/>
            <person name="Hugenholtz P."/>
            <person name="Woyke T."/>
            <person name="Wu D."/>
            <person name="Verbarg S."/>
            <person name="Frueling A."/>
            <person name="Brambilla E."/>
            <person name="Klenk H.-P."/>
            <person name="Eisen J.A."/>
        </authorList>
    </citation>
    <scope>NUCLEOTIDE SEQUENCE</scope>
    <source>
        <strain>DSM 1100</strain>
    </source>
</reference>
<keyword evidence="8" id="KW-1185">Reference proteome</keyword>
<dbReference type="PANTHER" id="PTHR47053">
    <property type="entry name" value="MUREIN DD-ENDOPEPTIDASE MEPH-RELATED"/>
    <property type="match status" value="1"/>
</dbReference>
<dbReference type="eggNOG" id="COG0791">
    <property type="taxonomic scope" value="Bacteria"/>
</dbReference>
<evidence type="ECO:0000313" key="8">
    <source>
        <dbReference type="Proteomes" id="UP000008461"/>
    </source>
</evidence>
<dbReference type="GO" id="GO:0006508">
    <property type="term" value="P:proteolysis"/>
    <property type="evidence" value="ECO:0007669"/>
    <property type="project" value="UniProtKB-KW"/>
</dbReference>
<dbReference type="InterPro" id="IPR000064">
    <property type="entry name" value="NLP_P60_dom"/>
</dbReference>
<dbReference type="PROSITE" id="PS51935">
    <property type="entry name" value="NLPC_P60"/>
    <property type="match status" value="1"/>
</dbReference>
<dbReference type="OrthoDB" id="9807055at2"/>
<accession>F4KT91</accession>
<keyword evidence="4" id="KW-0788">Thiol protease</keyword>
<evidence type="ECO:0000259" key="6">
    <source>
        <dbReference type="PROSITE" id="PS51935"/>
    </source>
</evidence>
<evidence type="ECO:0000256" key="1">
    <source>
        <dbReference type="ARBA" id="ARBA00007074"/>
    </source>
</evidence>
<reference evidence="7 8" key="1">
    <citation type="journal article" date="2011" name="Stand. Genomic Sci.">
        <title>Complete genome sequence of Haliscomenobacter hydrossis type strain (O).</title>
        <authorList>
            <consortium name="US DOE Joint Genome Institute (JGI-PGF)"/>
            <person name="Daligault H."/>
            <person name="Lapidus A."/>
            <person name="Zeytun A."/>
            <person name="Nolan M."/>
            <person name="Lucas S."/>
            <person name="Del Rio T.G."/>
            <person name="Tice H."/>
            <person name="Cheng J.F."/>
            <person name="Tapia R."/>
            <person name="Han C."/>
            <person name="Goodwin L."/>
            <person name="Pitluck S."/>
            <person name="Liolios K."/>
            <person name="Pagani I."/>
            <person name="Ivanova N."/>
            <person name="Huntemann M."/>
            <person name="Mavromatis K."/>
            <person name="Mikhailova N."/>
            <person name="Pati A."/>
            <person name="Chen A."/>
            <person name="Palaniappan K."/>
            <person name="Land M."/>
            <person name="Hauser L."/>
            <person name="Brambilla E.M."/>
            <person name="Rohde M."/>
            <person name="Verbarg S."/>
            <person name="Goker M."/>
            <person name="Bristow J."/>
            <person name="Eisen J.A."/>
            <person name="Markowitz V."/>
            <person name="Hugenholtz P."/>
            <person name="Kyrpides N.C."/>
            <person name="Klenk H.P."/>
            <person name="Woyke T."/>
        </authorList>
    </citation>
    <scope>NUCLEOTIDE SEQUENCE [LARGE SCALE GENOMIC DNA]</scope>
    <source>
        <strain evidence="8">ATCC 27775 / DSM 1100 / LMG 10767 / O</strain>
    </source>
</reference>
<evidence type="ECO:0000256" key="3">
    <source>
        <dbReference type="ARBA" id="ARBA00022801"/>
    </source>
</evidence>
<evidence type="ECO:0000256" key="4">
    <source>
        <dbReference type="ARBA" id="ARBA00022807"/>
    </source>
</evidence>
<dbReference type="PANTHER" id="PTHR47053:SF1">
    <property type="entry name" value="MUREIN DD-ENDOPEPTIDASE MEPH-RELATED"/>
    <property type="match status" value="1"/>
</dbReference>
<dbReference type="Pfam" id="PF00877">
    <property type="entry name" value="NLPC_P60"/>
    <property type="match status" value="1"/>
</dbReference>
<dbReference type="AlphaFoldDB" id="F4KT91"/>
<dbReference type="GO" id="GO:0008234">
    <property type="term" value="F:cysteine-type peptidase activity"/>
    <property type="evidence" value="ECO:0007669"/>
    <property type="project" value="UniProtKB-KW"/>
</dbReference>
<dbReference type="InterPro" id="IPR051202">
    <property type="entry name" value="Peptidase_C40"/>
</dbReference>
<evidence type="ECO:0000313" key="7">
    <source>
        <dbReference type="EMBL" id="AEE51148.1"/>
    </source>
</evidence>